<dbReference type="AlphaFoldDB" id="A0AAN8XDH1"/>
<evidence type="ECO:0000313" key="2">
    <source>
        <dbReference type="EMBL" id="KAK7077249.1"/>
    </source>
</evidence>
<evidence type="ECO:0000313" key="3">
    <source>
        <dbReference type="Proteomes" id="UP001381693"/>
    </source>
</evidence>
<dbReference type="EMBL" id="JAXCGZ010009449">
    <property type="protein sequence ID" value="KAK7077249.1"/>
    <property type="molecule type" value="Genomic_DNA"/>
</dbReference>
<proteinExistence type="predicted"/>
<dbReference type="InterPro" id="IPR000580">
    <property type="entry name" value="TSC22/Bun"/>
</dbReference>
<gene>
    <name evidence="2" type="ORF">SK128_015405</name>
</gene>
<evidence type="ECO:0000256" key="1">
    <source>
        <dbReference type="SAM" id="Coils"/>
    </source>
</evidence>
<name>A0AAN8XDH1_HALRR</name>
<dbReference type="Proteomes" id="UP001381693">
    <property type="component" value="Unassembled WGS sequence"/>
</dbReference>
<dbReference type="Pfam" id="PF01166">
    <property type="entry name" value="TSC22"/>
    <property type="match status" value="1"/>
</dbReference>
<dbReference type="GO" id="GO:0006357">
    <property type="term" value="P:regulation of transcription by RNA polymerase II"/>
    <property type="evidence" value="ECO:0007669"/>
    <property type="project" value="InterPro"/>
</dbReference>
<organism evidence="2 3">
    <name type="scientific">Halocaridina rubra</name>
    <name type="common">Hawaiian red shrimp</name>
    <dbReference type="NCBI Taxonomy" id="373956"/>
    <lineage>
        <taxon>Eukaryota</taxon>
        <taxon>Metazoa</taxon>
        <taxon>Ecdysozoa</taxon>
        <taxon>Arthropoda</taxon>
        <taxon>Crustacea</taxon>
        <taxon>Multicrustacea</taxon>
        <taxon>Malacostraca</taxon>
        <taxon>Eumalacostraca</taxon>
        <taxon>Eucarida</taxon>
        <taxon>Decapoda</taxon>
        <taxon>Pleocyemata</taxon>
        <taxon>Caridea</taxon>
        <taxon>Atyoidea</taxon>
        <taxon>Atyidae</taxon>
        <taxon>Halocaridina</taxon>
    </lineage>
</organism>
<dbReference type="SUPFAM" id="SSF58026">
    <property type="entry name" value="Delta-sleep-inducing peptide immunoreactive peptide"/>
    <property type="match status" value="1"/>
</dbReference>
<reference evidence="2 3" key="1">
    <citation type="submission" date="2023-11" db="EMBL/GenBank/DDBJ databases">
        <title>Halocaridina rubra genome assembly.</title>
        <authorList>
            <person name="Smith C."/>
        </authorList>
    </citation>
    <scope>NUCLEOTIDE SEQUENCE [LARGE SCALE GENOMIC DNA]</scope>
    <source>
        <strain evidence="2">EP-1</strain>
        <tissue evidence="2">Whole</tissue>
    </source>
</reference>
<feature type="coiled-coil region" evidence="1">
    <location>
        <begin position="69"/>
        <end position="96"/>
    </location>
</feature>
<dbReference type="Gene3D" id="1.20.5.490">
    <property type="entry name" value="Single helix bin"/>
    <property type="match status" value="1"/>
</dbReference>
<keyword evidence="3" id="KW-1185">Reference proteome</keyword>
<comment type="caution">
    <text evidence="2">The sequence shown here is derived from an EMBL/GenBank/DDBJ whole genome shotgun (WGS) entry which is preliminary data.</text>
</comment>
<protein>
    <submittedName>
        <fullName evidence="2">Uncharacterized protein</fullName>
    </submittedName>
</protein>
<accession>A0AAN8XDH1</accession>
<keyword evidence="1" id="KW-0175">Coiled coil</keyword>
<sequence length="134" mass="15319">MEMKIKAPIKGFSSYSAKKTIKKDLSYSNLAILLSKNDRTSLMAACECLSGELNSKITSSVEVLRCLLIFVVREEMEVLKRKIERLTIKESLLIREYAILRGLLPPEMSLSLAHQSRNSTFDVAVPRPRFQKWK</sequence>